<proteinExistence type="predicted"/>
<keyword evidence="2" id="KW-0472">Membrane</keyword>
<comment type="caution">
    <text evidence="3">The sequence shown here is derived from an EMBL/GenBank/DDBJ whole genome shotgun (WGS) entry which is preliminary data.</text>
</comment>
<protein>
    <submittedName>
        <fullName evidence="3">Uncharacterized protein</fullName>
    </submittedName>
</protein>
<keyword evidence="2" id="KW-1133">Transmembrane helix</keyword>
<name>A0ABR1Z055_9PEZI</name>
<dbReference type="Proteomes" id="UP001492380">
    <property type="component" value="Unassembled WGS sequence"/>
</dbReference>
<gene>
    <name evidence="3" type="ORF">HDK90DRAFT_152440</name>
</gene>
<keyword evidence="2" id="KW-0812">Transmembrane</keyword>
<evidence type="ECO:0000313" key="4">
    <source>
        <dbReference type="Proteomes" id="UP001492380"/>
    </source>
</evidence>
<feature type="transmembrane region" description="Helical" evidence="2">
    <location>
        <begin position="165"/>
        <end position="186"/>
    </location>
</feature>
<dbReference type="EMBL" id="JBBWRZ010000002">
    <property type="protein sequence ID" value="KAK8244317.1"/>
    <property type="molecule type" value="Genomic_DNA"/>
</dbReference>
<evidence type="ECO:0000256" key="1">
    <source>
        <dbReference type="SAM" id="MobiDB-lite"/>
    </source>
</evidence>
<evidence type="ECO:0000256" key="2">
    <source>
        <dbReference type="SAM" id="Phobius"/>
    </source>
</evidence>
<feature type="compositionally biased region" description="Low complexity" evidence="1">
    <location>
        <begin position="1"/>
        <end position="16"/>
    </location>
</feature>
<reference evidence="3 4" key="1">
    <citation type="submission" date="2024-04" db="EMBL/GenBank/DDBJ databases">
        <title>Phyllosticta paracitricarpa is synonymous to the EU quarantine fungus P. citricarpa based on phylogenomic analyses.</title>
        <authorList>
            <consortium name="Lawrence Berkeley National Laboratory"/>
            <person name="Van Ingen-Buijs V.A."/>
            <person name="Van Westerhoven A.C."/>
            <person name="Haridas S."/>
            <person name="Skiadas P."/>
            <person name="Martin F."/>
            <person name="Groenewald J.Z."/>
            <person name="Crous P.W."/>
            <person name="Seidl M.F."/>
        </authorList>
    </citation>
    <scope>NUCLEOTIDE SEQUENCE [LARGE SCALE GENOMIC DNA]</scope>
    <source>
        <strain evidence="3 4">CBS 123374</strain>
    </source>
</reference>
<organism evidence="3 4">
    <name type="scientific">Phyllosticta capitalensis</name>
    <dbReference type="NCBI Taxonomy" id="121624"/>
    <lineage>
        <taxon>Eukaryota</taxon>
        <taxon>Fungi</taxon>
        <taxon>Dikarya</taxon>
        <taxon>Ascomycota</taxon>
        <taxon>Pezizomycotina</taxon>
        <taxon>Dothideomycetes</taxon>
        <taxon>Dothideomycetes incertae sedis</taxon>
        <taxon>Botryosphaeriales</taxon>
        <taxon>Phyllostictaceae</taxon>
        <taxon>Phyllosticta</taxon>
    </lineage>
</organism>
<accession>A0ABR1Z055</accession>
<sequence length="209" mass="22466">MANNTTEKTTFGITITRPDTPDKENVSPDASPITPIIQEPIPEPVPVLKSKPSQASVLSNPDGRLGSPRYDSNNPFSAFYQHPESRSHLEVRQDVENGLLIPGGPNGAPLSTATTASQPKVSMDGRVKECTVWPSKQTLQEKAKAAKAQRSSCQWWGNLSKKHRLWLKILFALTIVALAVGLSVGISRAVGGGVWSSTGQSRTIPNDSS</sequence>
<feature type="region of interest" description="Disordered" evidence="1">
    <location>
        <begin position="1"/>
        <end position="74"/>
    </location>
</feature>
<keyword evidence="4" id="KW-1185">Reference proteome</keyword>
<evidence type="ECO:0000313" key="3">
    <source>
        <dbReference type="EMBL" id="KAK8244317.1"/>
    </source>
</evidence>